<evidence type="ECO:0000313" key="4">
    <source>
        <dbReference type="Proteomes" id="UP001487740"/>
    </source>
</evidence>
<name>A0AAW0UYN1_SCYPA</name>
<evidence type="ECO:0000256" key="1">
    <source>
        <dbReference type="SAM" id="MobiDB-lite"/>
    </source>
</evidence>
<dbReference type="Proteomes" id="UP001487740">
    <property type="component" value="Unassembled WGS sequence"/>
</dbReference>
<dbReference type="GO" id="GO:0005886">
    <property type="term" value="C:plasma membrane"/>
    <property type="evidence" value="ECO:0007669"/>
    <property type="project" value="TreeGrafter"/>
</dbReference>
<reference evidence="3 4" key="1">
    <citation type="submission" date="2023-03" db="EMBL/GenBank/DDBJ databases">
        <title>High-quality genome of Scylla paramamosain provides insights in environmental adaptation.</title>
        <authorList>
            <person name="Zhang L."/>
        </authorList>
    </citation>
    <scope>NUCLEOTIDE SEQUENCE [LARGE SCALE GENOMIC DNA]</scope>
    <source>
        <strain evidence="3">LZ_2023a</strain>
        <tissue evidence="3">Muscle</tissue>
    </source>
</reference>
<dbReference type="GO" id="GO:0150105">
    <property type="term" value="P:protein localization to cell-cell junction"/>
    <property type="evidence" value="ECO:0007669"/>
    <property type="project" value="TreeGrafter"/>
</dbReference>
<keyword evidence="4" id="KW-1185">Reference proteome</keyword>
<organism evidence="3 4">
    <name type="scientific">Scylla paramamosain</name>
    <name type="common">Mud crab</name>
    <dbReference type="NCBI Taxonomy" id="85552"/>
    <lineage>
        <taxon>Eukaryota</taxon>
        <taxon>Metazoa</taxon>
        <taxon>Ecdysozoa</taxon>
        <taxon>Arthropoda</taxon>
        <taxon>Crustacea</taxon>
        <taxon>Multicrustacea</taxon>
        <taxon>Malacostraca</taxon>
        <taxon>Eumalacostraca</taxon>
        <taxon>Eucarida</taxon>
        <taxon>Decapoda</taxon>
        <taxon>Pleocyemata</taxon>
        <taxon>Brachyura</taxon>
        <taxon>Eubrachyura</taxon>
        <taxon>Portunoidea</taxon>
        <taxon>Portunidae</taxon>
        <taxon>Portuninae</taxon>
        <taxon>Scylla</taxon>
    </lineage>
</organism>
<feature type="region of interest" description="Disordered" evidence="1">
    <location>
        <begin position="80"/>
        <end position="109"/>
    </location>
</feature>
<keyword evidence="2" id="KW-0732">Signal</keyword>
<dbReference type="GO" id="GO:0050839">
    <property type="term" value="F:cell adhesion molecule binding"/>
    <property type="evidence" value="ECO:0007669"/>
    <property type="project" value="TreeGrafter"/>
</dbReference>
<dbReference type="AlphaFoldDB" id="A0AAW0UYN1"/>
<evidence type="ECO:0000256" key="2">
    <source>
        <dbReference type="SAM" id="SignalP"/>
    </source>
</evidence>
<protein>
    <submittedName>
        <fullName evidence="3">Uncharacterized protein</fullName>
    </submittedName>
</protein>
<proteinExistence type="predicted"/>
<accession>A0AAW0UYN1</accession>
<sequence length="123" mass="13691">MIMLALFLMLSLSRLQDHWENVGFADTVTKFPASERVVLHHTGFVHPVILFGLLIDLAQEKILKENPGKYSSPYYTSVLPSKSSSYKPVPPPRPKTYKSQAPGGMVPGQELGDIYADGEKVQF</sequence>
<evidence type="ECO:0000313" key="3">
    <source>
        <dbReference type="EMBL" id="KAK8404810.1"/>
    </source>
</evidence>
<dbReference type="GO" id="GO:0098609">
    <property type="term" value="P:cell-cell adhesion"/>
    <property type="evidence" value="ECO:0007669"/>
    <property type="project" value="TreeGrafter"/>
</dbReference>
<dbReference type="GO" id="GO:0045216">
    <property type="term" value="P:cell-cell junction organization"/>
    <property type="evidence" value="ECO:0007669"/>
    <property type="project" value="TreeGrafter"/>
</dbReference>
<comment type="caution">
    <text evidence="3">The sequence shown here is derived from an EMBL/GenBank/DDBJ whole genome shotgun (WGS) entry which is preliminary data.</text>
</comment>
<feature type="chain" id="PRO_5043598000" evidence="2">
    <location>
        <begin position="16"/>
        <end position="123"/>
    </location>
</feature>
<feature type="signal peptide" evidence="2">
    <location>
        <begin position="1"/>
        <end position="15"/>
    </location>
</feature>
<dbReference type="EMBL" id="JARAKH010000003">
    <property type="protein sequence ID" value="KAK8404810.1"/>
    <property type="molecule type" value="Genomic_DNA"/>
</dbReference>
<gene>
    <name evidence="3" type="ORF">O3P69_001428</name>
</gene>
<dbReference type="PANTHER" id="PTHR13865">
    <property type="entry name" value="TIGHT JUNCTION PROTEIN"/>
    <property type="match status" value="1"/>
</dbReference>
<dbReference type="PANTHER" id="PTHR13865:SF28">
    <property type="entry name" value="POLYCHAETOID, ISOFORM O"/>
    <property type="match status" value="1"/>
</dbReference>
<dbReference type="GO" id="GO:0005923">
    <property type="term" value="C:bicellular tight junction"/>
    <property type="evidence" value="ECO:0007669"/>
    <property type="project" value="TreeGrafter"/>
</dbReference>